<dbReference type="Pfam" id="PF13561">
    <property type="entry name" value="adh_short_C2"/>
    <property type="match status" value="1"/>
</dbReference>
<dbReference type="NCBIfam" id="NF047420">
    <property type="entry name" value="EF_P_mod_YmfI"/>
    <property type="match status" value="1"/>
</dbReference>
<dbReference type="CDD" id="cd05233">
    <property type="entry name" value="SDR_c"/>
    <property type="match status" value="1"/>
</dbReference>
<gene>
    <name evidence="2" type="ORF">QYF49_10235</name>
</gene>
<dbReference type="Gene3D" id="3.40.50.720">
    <property type="entry name" value="NAD(P)-binding Rossmann-like Domain"/>
    <property type="match status" value="1"/>
</dbReference>
<protein>
    <submittedName>
        <fullName evidence="2">SDR family oxidoreductase</fullName>
    </submittedName>
</protein>
<dbReference type="InterPro" id="IPR036291">
    <property type="entry name" value="NAD(P)-bd_dom_sf"/>
</dbReference>
<dbReference type="SUPFAM" id="SSF51735">
    <property type="entry name" value="NAD(P)-binding Rossmann-fold domains"/>
    <property type="match status" value="1"/>
</dbReference>
<evidence type="ECO:0000313" key="3">
    <source>
        <dbReference type="Proteomes" id="UP001168694"/>
    </source>
</evidence>
<dbReference type="InterPro" id="IPR050259">
    <property type="entry name" value="SDR"/>
</dbReference>
<organism evidence="2 3">
    <name type="scientific">Fictibacillus terranigra</name>
    <dbReference type="NCBI Taxonomy" id="3058424"/>
    <lineage>
        <taxon>Bacteria</taxon>
        <taxon>Bacillati</taxon>
        <taxon>Bacillota</taxon>
        <taxon>Bacilli</taxon>
        <taxon>Bacillales</taxon>
        <taxon>Fictibacillaceae</taxon>
        <taxon>Fictibacillus</taxon>
    </lineage>
</organism>
<dbReference type="PRINTS" id="PR00081">
    <property type="entry name" value="GDHRDH"/>
</dbReference>
<sequence length="242" mass="26007">MSGWVLVTGASGGIGSSICRTLAMAGFHLIIHYNRGVQEAKDLQQEISEAFGVETLLVQADLSDPAGPDRLLSSLFMPVDAVIHNSASAYYGLLADMDSEMVQNMIQLNLTSPILITKQLLPSMMRRGKGNIIVISSVWGSVGASCEVVYSAVKGGLNTFVKALAKEAAPNRIRVNGIAPGAVKTRMMENFTEEELGMLTDEIPEGRLARPEEIAEIVSFLLSDRSSYINGHIISATGGWHN</sequence>
<evidence type="ECO:0000313" key="2">
    <source>
        <dbReference type="EMBL" id="MDN4073373.1"/>
    </source>
</evidence>
<name>A0ABT8E632_9BACL</name>
<dbReference type="EMBL" id="JAUHLN010000002">
    <property type="protein sequence ID" value="MDN4073373.1"/>
    <property type="molecule type" value="Genomic_DNA"/>
</dbReference>
<comment type="caution">
    <text evidence="2">The sequence shown here is derived from an EMBL/GenBank/DDBJ whole genome shotgun (WGS) entry which is preliminary data.</text>
</comment>
<dbReference type="RefSeq" id="WP_290399501.1">
    <property type="nucleotide sequence ID" value="NZ_JAUHLN010000002.1"/>
</dbReference>
<evidence type="ECO:0000256" key="1">
    <source>
        <dbReference type="ARBA" id="ARBA00006484"/>
    </source>
</evidence>
<dbReference type="PANTHER" id="PTHR42879">
    <property type="entry name" value="3-OXOACYL-(ACYL-CARRIER-PROTEIN) REDUCTASE"/>
    <property type="match status" value="1"/>
</dbReference>
<comment type="similarity">
    <text evidence="1">Belongs to the short-chain dehydrogenases/reductases (SDR) family.</text>
</comment>
<proteinExistence type="inferred from homology"/>
<dbReference type="PRINTS" id="PR00080">
    <property type="entry name" value="SDRFAMILY"/>
</dbReference>
<dbReference type="InterPro" id="IPR002347">
    <property type="entry name" value="SDR_fam"/>
</dbReference>
<dbReference type="Proteomes" id="UP001168694">
    <property type="component" value="Unassembled WGS sequence"/>
</dbReference>
<accession>A0ABT8E632</accession>
<keyword evidence="3" id="KW-1185">Reference proteome</keyword>
<reference evidence="2" key="1">
    <citation type="submission" date="2023-06" db="EMBL/GenBank/DDBJ databases">
        <title>Draft Genome Sequences of Representative Paenibacillus Polymyxa, Bacillus cereus, Fictibacillus sp., and Brevibacillus agri Strains Isolated from Amazonian Dark Earth.</title>
        <authorList>
            <person name="Pellegrinetti T.A."/>
            <person name="Cunha I.C.M."/>
            <person name="Chaves M.G."/>
            <person name="Freitas A.S."/>
            <person name="Silva A.V.R."/>
            <person name="Tsai S.M."/>
            <person name="Mendes L.W."/>
        </authorList>
    </citation>
    <scope>NUCLEOTIDE SEQUENCE</scope>
    <source>
        <strain evidence="2">CENA-BCM004</strain>
    </source>
</reference>
<dbReference type="PANTHER" id="PTHR42879:SF2">
    <property type="entry name" value="3-OXOACYL-[ACYL-CARRIER-PROTEIN] REDUCTASE FABG"/>
    <property type="match status" value="1"/>
</dbReference>